<sequence>MYGFDLTATSKEEQDKVTIDLLTSGGAYKERLAMPVVAELVVREQPEHLREFFMERLRHTLKIVRFTARPMVALARNSGPMQP</sequence>
<dbReference type="InterPro" id="IPR009052">
    <property type="entry name" value="DNA_pol_III_theta_bac"/>
</dbReference>
<dbReference type="GO" id="GO:0003677">
    <property type="term" value="F:DNA binding"/>
    <property type="evidence" value="ECO:0007669"/>
    <property type="project" value="InterPro"/>
</dbReference>
<dbReference type="Gene3D" id="1.20.58.250">
    <property type="entry name" value="DNA polymerase III-theta"/>
    <property type="match status" value="1"/>
</dbReference>
<dbReference type="AlphaFoldDB" id="A0A619AHW0"/>
<dbReference type="GO" id="GO:0003887">
    <property type="term" value="F:DNA-directed DNA polymerase activity"/>
    <property type="evidence" value="ECO:0007669"/>
    <property type="project" value="InterPro"/>
</dbReference>
<protein>
    <submittedName>
        <fullName evidence="1">Hydroxyacid-oxoacid transhydrogenase</fullName>
    </submittedName>
</protein>
<evidence type="ECO:0000313" key="1">
    <source>
        <dbReference type="EMBL" id="ECX6035555.1"/>
    </source>
</evidence>
<proteinExistence type="predicted"/>
<accession>A0A619AHW0</accession>
<comment type="caution">
    <text evidence="1">The sequence shown here is derived from an EMBL/GenBank/DDBJ whole genome shotgun (WGS) entry which is preliminary data.</text>
</comment>
<dbReference type="InterPro" id="IPR036745">
    <property type="entry name" value="PolIII_theta_sf"/>
</dbReference>
<dbReference type="EMBL" id="AAKZQX010000057">
    <property type="protein sequence ID" value="ECX6035555.1"/>
    <property type="molecule type" value="Genomic_DNA"/>
</dbReference>
<dbReference type="GO" id="GO:0006260">
    <property type="term" value="P:DNA replication"/>
    <property type="evidence" value="ECO:0007669"/>
    <property type="project" value="InterPro"/>
</dbReference>
<reference evidence="1" key="1">
    <citation type="submission" date="2018-07" db="EMBL/GenBank/DDBJ databases">
        <authorList>
            <consortium name="PulseNet: The National Subtyping Network for Foodborne Disease Surveillance"/>
            <person name="Tarr C.L."/>
            <person name="Trees E."/>
            <person name="Katz L.S."/>
            <person name="Carleton-Romer H.A."/>
            <person name="Stroika S."/>
            <person name="Kucerova Z."/>
            <person name="Roache K.F."/>
            <person name="Sabol A.L."/>
            <person name="Besser J."/>
            <person name="Gerner-Smidt P."/>
        </authorList>
    </citation>
    <scope>NUCLEOTIDE SEQUENCE</scope>
    <source>
        <strain evidence="1">PNUSAS001246</strain>
    </source>
</reference>
<name>A0A619AHW0_SALET</name>
<gene>
    <name evidence="1" type="ORF">ATT75_22990</name>
</gene>
<dbReference type="SUPFAM" id="SSF46575">
    <property type="entry name" value="DNA polymerase III theta subunit-like"/>
    <property type="match status" value="1"/>
</dbReference>
<dbReference type="Pfam" id="PF06440">
    <property type="entry name" value="DNA_pol3_theta"/>
    <property type="match status" value="1"/>
</dbReference>
<organism evidence="1">
    <name type="scientific">Salmonella enterica subsp. enterica serovar Panama</name>
    <dbReference type="NCBI Taxonomy" id="29472"/>
    <lineage>
        <taxon>Bacteria</taxon>
        <taxon>Pseudomonadati</taxon>
        <taxon>Pseudomonadota</taxon>
        <taxon>Gammaproteobacteria</taxon>
        <taxon>Enterobacterales</taxon>
        <taxon>Enterobacteriaceae</taxon>
        <taxon>Salmonella</taxon>
    </lineage>
</organism>